<dbReference type="Gene3D" id="3.40.50.12500">
    <property type="match status" value="1"/>
</dbReference>
<evidence type="ECO:0000313" key="2">
    <source>
        <dbReference type="EMBL" id="PVH27315.1"/>
    </source>
</evidence>
<keyword evidence="3" id="KW-1185">Reference proteome</keyword>
<gene>
    <name evidence="2" type="ORF">DDE20_18190</name>
</gene>
<dbReference type="PIRSF" id="PIRSF015736">
    <property type="entry name" value="MI"/>
    <property type="match status" value="1"/>
</dbReference>
<evidence type="ECO:0000256" key="1">
    <source>
        <dbReference type="SAM" id="MobiDB-lite"/>
    </source>
</evidence>
<dbReference type="OrthoDB" id="9816064at2"/>
<accession>A0A2T8HPF8</accession>
<dbReference type="PANTHER" id="PTHR40267">
    <property type="entry name" value="BLR3294 PROTEIN"/>
    <property type="match status" value="1"/>
</dbReference>
<dbReference type="PANTHER" id="PTHR40267:SF1">
    <property type="entry name" value="BLR3294 PROTEIN"/>
    <property type="match status" value="1"/>
</dbReference>
<dbReference type="EMBL" id="QDKM01000016">
    <property type="protein sequence ID" value="PVH27315.1"/>
    <property type="molecule type" value="Genomic_DNA"/>
</dbReference>
<organism evidence="2 3">
    <name type="scientific">Pararhodobacter oceanensis</name>
    <dbReference type="NCBI Taxonomy" id="2172121"/>
    <lineage>
        <taxon>Bacteria</taxon>
        <taxon>Pseudomonadati</taxon>
        <taxon>Pseudomonadota</taxon>
        <taxon>Alphaproteobacteria</taxon>
        <taxon>Rhodobacterales</taxon>
        <taxon>Paracoccaceae</taxon>
        <taxon>Pararhodobacter</taxon>
    </lineage>
</organism>
<comment type="caution">
    <text evidence="2">The sequence shown here is derived from an EMBL/GenBank/DDBJ whole genome shotgun (WGS) entry which is preliminary data.</text>
</comment>
<proteinExistence type="predicted"/>
<dbReference type="Pfam" id="PF17645">
    <property type="entry name" value="Amdase"/>
    <property type="match status" value="1"/>
</dbReference>
<evidence type="ECO:0000313" key="3">
    <source>
        <dbReference type="Proteomes" id="UP000245911"/>
    </source>
</evidence>
<protein>
    <submittedName>
        <fullName evidence="2">Arylmalonate decarboxylase</fullName>
    </submittedName>
</protein>
<reference evidence="2 3" key="1">
    <citation type="submission" date="2018-04" db="EMBL/GenBank/DDBJ databases">
        <title>Pararhodobacter oceanense sp. nov., isolated from marine intertidal sediment.</title>
        <authorList>
            <person name="Wang X.-L."/>
            <person name="Du Z.-J."/>
        </authorList>
    </citation>
    <scope>NUCLEOTIDE SEQUENCE [LARGE SCALE GENOMIC DNA]</scope>
    <source>
        <strain evidence="2 3">AM505</strain>
    </source>
</reference>
<dbReference type="AlphaFoldDB" id="A0A2T8HPF8"/>
<dbReference type="RefSeq" id="WP_116559945.1">
    <property type="nucleotide sequence ID" value="NZ_QDKM01000016.1"/>
</dbReference>
<dbReference type="InterPro" id="IPR053714">
    <property type="entry name" value="Iso_Racemase_Enz_sf"/>
</dbReference>
<feature type="compositionally biased region" description="Polar residues" evidence="1">
    <location>
        <begin position="1"/>
        <end position="13"/>
    </location>
</feature>
<dbReference type="InterPro" id="IPR026286">
    <property type="entry name" value="MaiA/AMDase"/>
</dbReference>
<dbReference type="Proteomes" id="UP000245911">
    <property type="component" value="Unassembled WGS sequence"/>
</dbReference>
<feature type="region of interest" description="Disordered" evidence="1">
    <location>
        <begin position="1"/>
        <end position="20"/>
    </location>
</feature>
<name>A0A2T8HPF8_9RHOB</name>
<sequence length="270" mass="29371">MFQSGQTITSTPRTPEMGEGRHHRARLGFILMSTDLAAEADFSDMAPEGVGVHITRLKTEDLTTTETLARHIDHMADAASRIQPDTRPAVVSYSCTSGSIVIGEERIYEEIRKGAPWAQPMCLVTGVMDALRELGAKKLVVGTPYLDEVNTAEAEFLLNKGFDVLDIQGLNLNTGTEMGQVTPAYWKQFALEIDRPDADAIFLSCGGVRSLEVVEEIEQLVGKPVITSNQAQFWSCLRRAGITDQLTGFGQIFSRPGTSLLPKGALETAG</sequence>